<protein>
    <submittedName>
        <fullName evidence="6">Metal cation transporter, ZIP family protein</fullName>
    </submittedName>
</protein>
<organism evidence="6 7">
    <name type="scientific">Tetrahymena thermophila (strain SB210)</name>
    <dbReference type="NCBI Taxonomy" id="312017"/>
    <lineage>
        <taxon>Eukaryota</taxon>
        <taxon>Sar</taxon>
        <taxon>Alveolata</taxon>
        <taxon>Ciliophora</taxon>
        <taxon>Intramacronucleata</taxon>
        <taxon>Oligohymenophorea</taxon>
        <taxon>Hymenostomatida</taxon>
        <taxon>Tetrahymenina</taxon>
        <taxon>Tetrahymenidae</taxon>
        <taxon>Tetrahymena</taxon>
    </lineage>
</organism>
<evidence type="ECO:0000256" key="2">
    <source>
        <dbReference type="ARBA" id="ARBA00022692"/>
    </source>
</evidence>
<evidence type="ECO:0000256" key="3">
    <source>
        <dbReference type="ARBA" id="ARBA00022989"/>
    </source>
</evidence>
<dbReference type="InterPro" id="IPR003689">
    <property type="entry name" value="ZIP"/>
</dbReference>
<keyword evidence="3 5" id="KW-1133">Transmembrane helix</keyword>
<feature type="transmembrane region" description="Helical" evidence="5">
    <location>
        <begin position="388"/>
        <end position="407"/>
    </location>
</feature>
<evidence type="ECO:0000256" key="1">
    <source>
        <dbReference type="ARBA" id="ARBA00004141"/>
    </source>
</evidence>
<dbReference type="Pfam" id="PF02535">
    <property type="entry name" value="Zip"/>
    <property type="match status" value="1"/>
</dbReference>
<dbReference type="InParanoid" id="Q23QR5"/>
<dbReference type="PANTHER" id="PTHR11040:SF140">
    <property type="entry name" value="ZRT (ZRT), IRT- (IRT-) LIKE PROTEIN TRANSPORTER"/>
    <property type="match status" value="1"/>
</dbReference>
<dbReference type="RefSeq" id="XP_001019068.1">
    <property type="nucleotide sequence ID" value="XM_001019068.1"/>
</dbReference>
<dbReference type="GO" id="GO:0016020">
    <property type="term" value="C:membrane"/>
    <property type="evidence" value="ECO:0007669"/>
    <property type="project" value="UniProtKB-SubCell"/>
</dbReference>
<dbReference type="GO" id="GO:0005385">
    <property type="term" value="F:zinc ion transmembrane transporter activity"/>
    <property type="evidence" value="ECO:0007669"/>
    <property type="project" value="TreeGrafter"/>
</dbReference>
<evidence type="ECO:0000313" key="7">
    <source>
        <dbReference type="Proteomes" id="UP000009168"/>
    </source>
</evidence>
<keyword evidence="4 5" id="KW-0472">Membrane</keyword>
<evidence type="ECO:0000313" key="6">
    <source>
        <dbReference type="EMBL" id="EAR98823.1"/>
    </source>
</evidence>
<accession>Q23QR5</accession>
<proteinExistence type="predicted"/>
<name>Q23QR5_TETTS</name>
<sequence>MSDTTLVKSLAIVFMYIIVLITGSLPLRIKSFKENKKLLSISSAFSGGLFISIGLIHILPDASDSFDSYYSSQSSHFPFQMFITVISFSFVLFLEKILGEQFSHHFHHNHCSDQLEECQAQSINHNNNNLKLSEEIGNQINNQNLQNKNEQLICQLQLEQVFHQKNSSSQDEQNQPDQLQQNLTYPNIRTTIIQIQSSGEDECKDFKLHKVDSELNSENAKQEIIQKSISEEKESNFEQEKQQIKQLIQPIDIQLDKQEDDSKMNIITPFVLQIALGIHATLEGLSIGVEQDFSQCITISLAVLVHKWAEGLVLGLALKQSKMTLTRATIMLAIQAAMNPIGIGIGWALSDAGDLVSGILMSISAGTFIYIATQEVIAQEFSKNRYQIVKFIFFLVGVGFISSLYFVEQATG</sequence>
<dbReference type="AlphaFoldDB" id="Q23QR5"/>
<comment type="subcellular location">
    <subcellularLocation>
        <location evidence="1">Membrane</location>
        <topology evidence="1">Multi-pass membrane protein</topology>
    </subcellularLocation>
</comment>
<dbReference type="eggNOG" id="KOG1558">
    <property type="taxonomic scope" value="Eukaryota"/>
</dbReference>
<evidence type="ECO:0000256" key="5">
    <source>
        <dbReference type="SAM" id="Phobius"/>
    </source>
</evidence>
<evidence type="ECO:0000256" key="4">
    <source>
        <dbReference type="ARBA" id="ARBA00023136"/>
    </source>
</evidence>
<dbReference type="OMA" id="FAHTITI"/>
<dbReference type="PANTHER" id="PTHR11040">
    <property type="entry name" value="ZINC/IRON TRANSPORTER"/>
    <property type="match status" value="1"/>
</dbReference>
<feature type="transmembrane region" description="Helical" evidence="5">
    <location>
        <begin position="328"/>
        <end position="349"/>
    </location>
</feature>
<dbReference type="HOGENOM" id="CLU_697348_0_0_1"/>
<reference evidence="7" key="1">
    <citation type="journal article" date="2006" name="PLoS Biol.">
        <title>Macronuclear genome sequence of the ciliate Tetrahymena thermophila, a model eukaryote.</title>
        <authorList>
            <person name="Eisen J.A."/>
            <person name="Coyne R.S."/>
            <person name="Wu M."/>
            <person name="Wu D."/>
            <person name="Thiagarajan M."/>
            <person name="Wortman J.R."/>
            <person name="Badger J.H."/>
            <person name="Ren Q."/>
            <person name="Amedeo P."/>
            <person name="Jones K.M."/>
            <person name="Tallon L.J."/>
            <person name="Delcher A.L."/>
            <person name="Salzberg S.L."/>
            <person name="Silva J.C."/>
            <person name="Haas B.J."/>
            <person name="Majoros W.H."/>
            <person name="Farzad M."/>
            <person name="Carlton J.M."/>
            <person name="Smith R.K. Jr."/>
            <person name="Garg J."/>
            <person name="Pearlman R.E."/>
            <person name="Karrer K.M."/>
            <person name="Sun L."/>
            <person name="Manning G."/>
            <person name="Elde N.C."/>
            <person name="Turkewitz A.P."/>
            <person name="Asai D.J."/>
            <person name="Wilkes D.E."/>
            <person name="Wang Y."/>
            <person name="Cai H."/>
            <person name="Collins K."/>
            <person name="Stewart B.A."/>
            <person name="Lee S.R."/>
            <person name="Wilamowska K."/>
            <person name="Weinberg Z."/>
            <person name="Ruzzo W.L."/>
            <person name="Wloga D."/>
            <person name="Gaertig J."/>
            <person name="Frankel J."/>
            <person name="Tsao C.-C."/>
            <person name="Gorovsky M.A."/>
            <person name="Keeling P.J."/>
            <person name="Waller R.F."/>
            <person name="Patron N.J."/>
            <person name="Cherry J.M."/>
            <person name="Stover N.A."/>
            <person name="Krieger C.J."/>
            <person name="del Toro C."/>
            <person name="Ryder H.F."/>
            <person name="Williamson S.C."/>
            <person name="Barbeau R.A."/>
            <person name="Hamilton E.P."/>
            <person name="Orias E."/>
        </authorList>
    </citation>
    <scope>NUCLEOTIDE SEQUENCE [LARGE SCALE GENOMIC DNA]</scope>
    <source>
        <strain evidence="7">SB210</strain>
    </source>
</reference>
<dbReference type="FunCoup" id="Q23QR5">
    <property type="interactions" value="3"/>
</dbReference>
<feature type="transmembrane region" description="Helical" evidence="5">
    <location>
        <begin position="6"/>
        <end position="27"/>
    </location>
</feature>
<dbReference type="EMBL" id="GG662647">
    <property type="protein sequence ID" value="EAR98823.1"/>
    <property type="molecule type" value="Genomic_DNA"/>
</dbReference>
<feature type="transmembrane region" description="Helical" evidence="5">
    <location>
        <begin position="39"/>
        <end position="59"/>
    </location>
</feature>
<keyword evidence="7" id="KW-1185">Reference proteome</keyword>
<keyword evidence="2 5" id="KW-0812">Transmembrane</keyword>
<dbReference type="GeneID" id="7832033"/>
<feature type="transmembrane region" description="Helical" evidence="5">
    <location>
        <begin position="355"/>
        <end position="376"/>
    </location>
</feature>
<dbReference type="KEGG" id="tet:TTHERM_00251180"/>
<dbReference type="OrthoDB" id="10263369at2759"/>
<gene>
    <name evidence="6" type="ORF">TTHERM_00251180</name>
</gene>
<dbReference type="Proteomes" id="UP000009168">
    <property type="component" value="Unassembled WGS sequence"/>
</dbReference>
<feature type="transmembrane region" description="Helical" evidence="5">
    <location>
        <begin position="79"/>
        <end position="98"/>
    </location>
</feature>